<keyword evidence="1" id="KW-0479">Metal-binding</keyword>
<evidence type="ECO:0000256" key="2">
    <source>
        <dbReference type="ARBA" id="ARBA00022771"/>
    </source>
</evidence>
<keyword evidence="2 4" id="KW-0863">Zinc-finger</keyword>
<evidence type="ECO:0000256" key="4">
    <source>
        <dbReference type="PROSITE-ProRule" id="PRU00175"/>
    </source>
</evidence>
<feature type="domain" description="RING-type" evidence="5">
    <location>
        <begin position="34"/>
        <end position="73"/>
    </location>
</feature>
<evidence type="ECO:0000259" key="5">
    <source>
        <dbReference type="PROSITE" id="PS50089"/>
    </source>
</evidence>
<dbReference type="SUPFAM" id="SSF57850">
    <property type="entry name" value="RING/U-box"/>
    <property type="match status" value="1"/>
</dbReference>
<keyword evidence="7" id="KW-1185">Reference proteome</keyword>
<gene>
    <name evidence="6" type="ORF">HPB48_022357</name>
</gene>
<proteinExistence type="predicted"/>
<dbReference type="AlphaFoldDB" id="A0A9J6FN31"/>
<name>A0A9J6FN31_HAELO</name>
<comment type="caution">
    <text evidence="6">The sequence shown here is derived from an EMBL/GenBank/DDBJ whole genome shotgun (WGS) entry which is preliminary data.</text>
</comment>
<dbReference type="InterPro" id="IPR001841">
    <property type="entry name" value="Znf_RING"/>
</dbReference>
<evidence type="ECO:0000256" key="3">
    <source>
        <dbReference type="ARBA" id="ARBA00022833"/>
    </source>
</evidence>
<protein>
    <recommendedName>
        <fullName evidence="5">RING-type domain-containing protein</fullName>
    </recommendedName>
</protein>
<dbReference type="Proteomes" id="UP000821853">
    <property type="component" value="Chromosome 10"/>
</dbReference>
<evidence type="ECO:0000256" key="1">
    <source>
        <dbReference type="ARBA" id="ARBA00022723"/>
    </source>
</evidence>
<organism evidence="6 7">
    <name type="scientific">Haemaphysalis longicornis</name>
    <name type="common">Bush tick</name>
    <dbReference type="NCBI Taxonomy" id="44386"/>
    <lineage>
        <taxon>Eukaryota</taxon>
        <taxon>Metazoa</taxon>
        <taxon>Ecdysozoa</taxon>
        <taxon>Arthropoda</taxon>
        <taxon>Chelicerata</taxon>
        <taxon>Arachnida</taxon>
        <taxon>Acari</taxon>
        <taxon>Parasitiformes</taxon>
        <taxon>Ixodida</taxon>
        <taxon>Ixodoidea</taxon>
        <taxon>Ixodidae</taxon>
        <taxon>Haemaphysalinae</taxon>
        <taxon>Haemaphysalis</taxon>
    </lineage>
</organism>
<dbReference type="OMA" id="ARFERGM"/>
<dbReference type="GO" id="GO:0008270">
    <property type="term" value="F:zinc ion binding"/>
    <property type="evidence" value="ECO:0007669"/>
    <property type="project" value="UniProtKB-KW"/>
</dbReference>
<dbReference type="PROSITE" id="PS50089">
    <property type="entry name" value="ZF_RING_2"/>
    <property type="match status" value="1"/>
</dbReference>
<dbReference type="EMBL" id="JABSTR010000002">
    <property type="protein sequence ID" value="KAH9364445.1"/>
    <property type="molecule type" value="Genomic_DNA"/>
</dbReference>
<dbReference type="Gene3D" id="3.30.40.10">
    <property type="entry name" value="Zinc/RING finger domain, C3HC4 (zinc finger)"/>
    <property type="match status" value="1"/>
</dbReference>
<evidence type="ECO:0000313" key="6">
    <source>
        <dbReference type="EMBL" id="KAH9364445.1"/>
    </source>
</evidence>
<dbReference type="SMART" id="SM00184">
    <property type="entry name" value="RING"/>
    <property type="match status" value="1"/>
</dbReference>
<dbReference type="PROSITE" id="PS00518">
    <property type="entry name" value="ZF_RING_1"/>
    <property type="match status" value="1"/>
</dbReference>
<dbReference type="OrthoDB" id="6511748at2759"/>
<evidence type="ECO:0000313" key="7">
    <source>
        <dbReference type="Proteomes" id="UP000821853"/>
    </source>
</evidence>
<keyword evidence="3" id="KW-0862">Zinc</keyword>
<reference evidence="6 7" key="1">
    <citation type="journal article" date="2020" name="Cell">
        <title>Large-Scale Comparative Analyses of Tick Genomes Elucidate Their Genetic Diversity and Vector Capacities.</title>
        <authorList>
            <consortium name="Tick Genome and Microbiome Consortium (TIGMIC)"/>
            <person name="Jia N."/>
            <person name="Wang J."/>
            <person name="Shi W."/>
            <person name="Du L."/>
            <person name="Sun Y."/>
            <person name="Zhan W."/>
            <person name="Jiang J.F."/>
            <person name="Wang Q."/>
            <person name="Zhang B."/>
            <person name="Ji P."/>
            <person name="Bell-Sakyi L."/>
            <person name="Cui X.M."/>
            <person name="Yuan T.T."/>
            <person name="Jiang B.G."/>
            <person name="Yang W.F."/>
            <person name="Lam T.T."/>
            <person name="Chang Q.C."/>
            <person name="Ding S.J."/>
            <person name="Wang X.J."/>
            <person name="Zhu J.G."/>
            <person name="Ruan X.D."/>
            <person name="Zhao L."/>
            <person name="Wei J.T."/>
            <person name="Ye R.Z."/>
            <person name="Que T.C."/>
            <person name="Du C.H."/>
            <person name="Zhou Y.H."/>
            <person name="Cheng J.X."/>
            <person name="Dai P.F."/>
            <person name="Guo W.B."/>
            <person name="Han X.H."/>
            <person name="Huang E.J."/>
            <person name="Li L.F."/>
            <person name="Wei W."/>
            <person name="Gao Y.C."/>
            <person name="Liu J.Z."/>
            <person name="Shao H.Z."/>
            <person name="Wang X."/>
            <person name="Wang C.C."/>
            <person name="Yang T.C."/>
            <person name="Huo Q.B."/>
            <person name="Li W."/>
            <person name="Chen H.Y."/>
            <person name="Chen S.E."/>
            <person name="Zhou L.G."/>
            <person name="Ni X.B."/>
            <person name="Tian J.H."/>
            <person name="Sheng Y."/>
            <person name="Liu T."/>
            <person name="Pan Y.S."/>
            <person name="Xia L.Y."/>
            <person name="Li J."/>
            <person name="Zhao F."/>
            <person name="Cao W.C."/>
        </authorList>
    </citation>
    <scope>NUCLEOTIDE SEQUENCE [LARGE SCALE GENOMIC DNA]</scope>
    <source>
        <strain evidence="6">HaeL-2018</strain>
    </source>
</reference>
<dbReference type="InterPro" id="IPR017907">
    <property type="entry name" value="Znf_RING_CS"/>
</dbReference>
<dbReference type="SUPFAM" id="SSF49599">
    <property type="entry name" value="TRAF domain-like"/>
    <property type="match status" value="1"/>
</dbReference>
<dbReference type="InterPro" id="IPR013083">
    <property type="entry name" value="Znf_RING/FYVE/PHD"/>
</dbReference>
<accession>A0A9J6FN31</accession>
<sequence length="367" mass="40878">MAVGGAQYTVFGFDSRIDWKPTVFVDGIPKNRLCSACGLVSAATALLPCNHLLCNRCYDSSDDEERNRCPLDTESCKPEDVIWSSLAREKLLGRKIQCWNSSNGCDFTETVSQVVDHFGQDCQYHAVTCFRCSRTMAYKELADHLKRKDCTLREATTASSSHGIPDATVARFERGMGELREKLSFLQTCFDKTNELIAVQTQVFRERAAADVLVAESVQTFDNTLKESISQNQAATDRISDELALARNSISATTNTLREVVVLVNKTDTSHVCTVCCDVQQRLNDFTVSSAERSLRTEKRLDSLEKIAREHVNHEVNFVDSLKRLNECLTGEVCPKLSVLVNGSKAILQNTLSVLSPWYGPLRSGQN</sequence>
<dbReference type="VEuPathDB" id="VectorBase:HLOH_052561"/>